<evidence type="ECO:0000313" key="3">
    <source>
        <dbReference type="Proteomes" id="UP001412067"/>
    </source>
</evidence>
<evidence type="ECO:0000313" key="2">
    <source>
        <dbReference type="EMBL" id="KAK8950284.1"/>
    </source>
</evidence>
<organism evidence="2 3">
    <name type="scientific">Platanthera guangdongensis</name>
    <dbReference type="NCBI Taxonomy" id="2320717"/>
    <lineage>
        <taxon>Eukaryota</taxon>
        <taxon>Viridiplantae</taxon>
        <taxon>Streptophyta</taxon>
        <taxon>Embryophyta</taxon>
        <taxon>Tracheophyta</taxon>
        <taxon>Spermatophyta</taxon>
        <taxon>Magnoliopsida</taxon>
        <taxon>Liliopsida</taxon>
        <taxon>Asparagales</taxon>
        <taxon>Orchidaceae</taxon>
        <taxon>Orchidoideae</taxon>
        <taxon>Orchideae</taxon>
        <taxon>Orchidinae</taxon>
        <taxon>Platanthera</taxon>
    </lineage>
</organism>
<feature type="compositionally biased region" description="Basic and acidic residues" evidence="1">
    <location>
        <begin position="222"/>
        <end position="242"/>
    </location>
</feature>
<comment type="caution">
    <text evidence="2">The sequence shown here is derived from an EMBL/GenBank/DDBJ whole genome shotgun (WGS) entry which is preliminary data.</text>
</comment>
<dbReference type="PANTHER" id="PTHR34365">
    <property type="entry name" value="ENOLASE (DUF1399)"/>
    <property type="match status" value="1"/>
</dbReference>
<keyword evidence="3" id="KW-1185">Reference proteome</keyword>
<protein>
    <submittedName>
        <fullName evidence="2">Uncharacterized protein</fullName>
    </submittedName>
</protein>
<gene>
    <name evidence="2" type="ORF">KSP40_PGU004464</name>
</gene>
<dbReference type="InterPro" id="IPR009836">
    <property type="entry name" value="GRDP-like"/>
</dbReference>
<sequence>MKNREGMDSSQPAASCRRSFVVAGIGRRVVFVDSLLSRGADGHPFELSDGEVVTKKYMVCRPPGKPIMHDKRFLDEAVARYEGFLCLIKRCSETPMDGKVLEHDDTDSDRSTGKKLDSGFSATTKMSDYAYGLRYWRAGAMNRGVTCAGSNDLFSQGEERRRAQAALFALANTSDGGGPADFGSNEEGIAELGLGEEFSWWRRRQQRGFRLAPTALASTSDGGRDRSGRAEVGDEFSERRQR</sequence>
<name>A0ABR2LTR0_9ASPA</name>
<dbReference type="PANTHER" id="PTHR34365:SF7">
    <property type="entry name" value="GLYCINE-RICH DOMAIN-CONTAINING PROTEIN 1"/>
    <property type="match status" value="1"/>
</dbReference>
<dbReference type="Proteomes" id="UP001412067">
    <property type="component" value="Unassembled WGS sequence"/>
</dbReference>
<feature type="region of interest" description="Disordered" evidence="1">
    <location>
        <begin position="212"/>
        <end position="242"/>
    </location>
</feature>
<dbReference type="Pfam" id="PF07173">
    <property type="entry name" value="GRDP-like"/>
    <property type="match status" value="1"/>
</dbReference>
<accession>A0ABR2LTR0</accession>
<evidence type="ECO:0000256" key="1">
    <source>
        <dbReference type="SAM" id="MobiDB-lite"/>
    </source>
</evidence>
<reference evidence="2 3" key="1">
    <citation type="journal article" date="2022" name="Nat. Plants">
        <title>Genomes of leafy and leafless Platanthera orchids illuminate the evolution of mycoheterotrophy.</title>
        <authorList>
            <person name="Li M.H."/>
            <person name="Liu K.W."/>
            <person name="Li Z."/>
            <person name="Lu H.C."/>
            <person name="Ye Q.L."/>
            <person name="Zhang D."/>
            <person name="Wang J.Y."/>
            <person name="Li Y.F."/>
            <person name="Zhong Z.M."/>
            <person name="Liu X."/>
            <person name="Yu X."/>
            <person name="Liu D.K."/>
            <person name="Tu X.D."/>
            <person name="Liu B."/>
            <person name="Hao Y."/>
            <person name="Liao X.Y."/>
            <person name="Jiang Y.T."/>
            <person name="Sun W.H."/>
            <person name="Chen J."/>
            <person name="Chen Y.Q."/>
            <person name="Ai Y."/>
            <person name="Zhai J.W."/>
            <person name="Wu S.S."/>
            <person name="Zhou Z."/>
            <person name="Hsiao Y.Y."/>
            <person name="Wu W.L."/>
            <person name="Chen Y.Y."/>
            <person name="Lin Y.F."/>
            <person name="Hsu J.L."/>
            <person name="Li C.Y."/>
            <person name="Wang Z.W."/>
            <person name="Zhao X."/>
            <person name="Zhong W.Y."/>
            <person name="Ma X.K."/>
            <person name="Ma L."/>
            <person name="Huang J."/>
            <person name="Chen G.Z."/>
            <person name="Huang M.Z."/>
            <person name="Huang L."/>
            <person name="Peng D.H."/>
            <person name="Luo Y.B."/>
            <person name="Zou S.Q."/>
            <person name="Chen S.P."/>
            <person name="Lan S."/>
            <person name="Tsai W.C."/>
            <person name="Van de Peer Y."/>
            <person name="Liu Z.J."/>
        </authorList>
    </citation>
    <scope>NUCLEOTIDE SEQUENCE [LARGE SCALE GENOMIC DNA]</scope>
    <source>
        <strain evidence="2">Lor288</strain>
    </source>
</reference>
<proteinExistence type="predicted"/>
<dbReference type="EMBL" id="JBBWWR010000015">
    <property type="protein sequence ID" value="KAK8950284.1"/>
    <property type="molecule type" value="Genomic_DNA"/>
</dbReference>